<dbReference type="PANTHER" id="PTHR16026">
    <property type="entry name" value="CARTILAGE ACIDIC PROTEIN 1"/>
    <property type="match status" value="1"/>
</dbReference>
<proteinExistence type="predicted"/>
<dbReference type="InterPro" id="IPR027039">
    <property type="entry name" value="Crtac1"/>
</dbReference>
<dbReference type="Pfam" id="PF07593">
    <property type="entry name" value="UnbV_ASPIC"/>
    <property type="match status" value="1"/>
</dbReference>
<dbReference type="AlphaFoldDB" id="A0A4Q1C161"/>
<dbReference type="Pfam" id="PF13517">
    <property type="entry name" value="FG-GAP_3"/>
    <property type="match status" value="4"/>
</dbReference>
<organism evidence="3 4">
    <name type="scientific">Aquirufa rosea</name>
    <dbReference type="NCBI Taxonomy" id="2509241"/>
    <lineage>
        <taxon>Bacteria</taxon>
        <taxon>Pseudomonadati</taxon>
        <taxon>Bacteroidota</taxon>
        <taxon>Cytophagia</taxon>
        <taxon>Cytophagales</taxon>
        <taxon>Flectobacillaceae</taxon>
        <taxon>Aquirufa</taxon>
    </lineage>
</organism>
<feature type="domain" description="ASPIC/UnbV" evidence="2">
    <location>
        <begin position="526"/>
        <end position="593"/>
    </location>
</feature>
<dbReference type="PROSITE" id="PS51257">
    <property type="entry name" value="PROKAR_LIPOPROTEIN"/>
    <property type="match status" value="1"/>
</dbReference>
<protein>
    <submittedName>
        <fullName evidence="3">RNA-binding protein</fullName>
    </submittedName>
</protein>
<accession>A0A4Q1C161</accession>
<evidence type="ECO:0000256" key="1">
    <source>
        <dbReference type="ARBA" id="ARBA00022729"/>
    </source>
</evidence>
<dbReference type="EMBL" id="SDHY01000002">
    <property type="protein sequence ID" value="RXK50846.1"/>
    <property type="molecule type" value="Genomic_DNA"/>
</dbReference>
<gene>
    <name evidence="3" type="ORF">ESB04_04130</name>
</gene>
<dbReference type="PANTHER" id="PTHR16026:SF0">
    <property type="entry name" value="CARTILAGE ACIDIC PROTEIN 1"/>
    <property type="match status" value="1"/>
</dbReference>
<dbReference type="OrthoDB" id="1488345at2"/>
<dbReference type="InterPro" id="IPR013517">
    <property type="entry name" value="FG-GAP"/>
</dbReference>
<keyword evidence="4" id="KW-1185">Reference proteome</keyword>
<name>A0A4Q1C161_9BACT</name>
<evidence type="ECO:0000259" key="2">
    <source>
        <dbReference type="Pfam" id="PF07593"/>
    </source>
</evidence>
<keyword evidence="1" id="KW-0732">Signal</keyword>
<evidence type="ECO:0000313" key="4">
    <source>
        <dbReference type="Proteomes" id="UP000289455"/>
    </source>
</evidence>
<dbReference type="InterPro" id="IPR011519">
    <property type="entry name" value="UnbV_ASPIC"/>
</dbReference>
<comment type="caution">
    <text evidence="3">The sequence shown here is derived from an EMBL/GenBank/DDBJ whole genome shotgun (WGS) entry which is preliminary data.</text>
</comment>
<dbReference type="SUPFAM" id="SSF69318">
    <property type="entry name" value="Integrin alpha N-terminal domain"/>
    <property type="match status" value="3"/>
</dbReference>
<reference evidence="3 4" key="1">
    <citation type="submission" date="2019-01" db="EMBL/GenBank/DDBJ databases">
        <title>Cytophagaceae bacterium strain CAR-16.</title>
        <authorList>
            <person name="Chen W.-M."/>
        </authorList>
    </citation>
    <scope>NUCLEOTIDE SEQUENCE [LARGE SCALE GENOMIC DNA]</scope>
    <source>
        <strain evidence="3 4">CAR-16</strain>
    </source>
</reference>
<evidence type="ECO:0000313" key="3">
    <source>
        <dbReference type="EMBL" id="RXK50846.1"/>
    </source>
</evidence>
<dbReference type="Gene3D" id="2.130.10.130">
    <property type="entry name" value="Integrin alpha, N-terminal"/>
    <property type="match status" value="3"/>
</dbReference>
<dbReference type="Proteomes" id="UP000289455">
    <property type="component" value="Unassembled WGS sequence"/>
</dbReference>
<sequence length="1164" mass="129783">MMKMRQLLFLSFVFIGFSSCKNKTTFELLPSDQTGIHFSNQIVENDTLSILKYEYLYNGSGVGMGDFNNDGLLDLFFSGNQANGTLYLNKGEMKFEEVSKQAGIDTKNRWCAGVSVVDINGDGLMDIYVSVTLKNGDKDRENLMFVNQGIKNGIPSFKEMAVEYGINDSGHSQHAAFFDYDKDGDLDLYVLTDKITEFPSLFRPKVTDGSYPNTDRLYRNDWSETLKHPVFTNVSREAGINLEGFGLGINICDINQDNWPDIYVTNDYVSDDILYINNQNGTFTDQSKIYFKHTSLSAMGNDVADINNDGLADIVALDMLPKSNDRKKQLAPGNHYQTYLNSDTYGYTYQYMRNTLQLNAGKQPNGQPYPFQEIGLMAGVAETEWSWCPSLADFDNDGYRDLLITNGFPKDVTDRDFMSYQAESKRLTSEAIMLEKLPVIKINNYAFKNLGGLKFDDVSANWGINVASFSNGAVYGDLDNDGDLDYVVNNINDEAFVYRNNTIEQDKEKSQYLRVKFEGKAKNLLGLGAKIEAIFSDGSRYYYENTPYRGYLSSVETVAHIGLGNKLAIKEMRIFWPNDSMQVIKNPGKNKVITVKESDAKEPIQSMFDQPKPLLEDISQSLQLTDVHKEYDFVDFNFQILLPFKLSQLGPGCSVGDINGDGLEDFFVGGSKFYSGLIYTQQANGRFTSKPLDGALDQPKKMGEDLGSLLADLDKDGDLDLYIARGGAEDKPNSPSFQDVIYKNDGKGNFSLDSQALPSFVESNSGVRAIDFDRDGDLDLFVSGRNVPFEYPKGTVSRLLRNDSKLGQIKFTDATATWAPDLLKEALACDAVWADVNQDGWMDLVVAGEYQPIQVFENQKAKLVKLSETGLENATGLWASITSADFDQDGDLDFLAGNMGKNTILRANPKQPVEIVHGDLDGNGLYDIFPFVYFEGPKGLYESYPLFGKDDTHKQLNATRARYVYYKDFGKAKQEDMFTDTEKKKSSKVAFTENASVYIENLGKGKFAIHELPAMAQVSAMNGMQVLDINQDGFLDVLYVGNNFGNEVSTGRYDASNGGVLLGNGKGKFTYQPNSGLFVPKDAKSLVSIQLGKNQLGFLALQNRGEIHVFKPVKSFMPLVNAPKDFTYEYLGKKQKVWWTYGASYLSQSGLAQGYVPQGAKLAN</sequence>
<dbReference type="InterPro" id="IPR028994">
    <property type="entry name" value="Integrin_alpha_N"/>
</dbReference>